<keyword evidence="2" id="KW-1133">Transmembrane helix</keyword>
<accession>A0ABU1YZQ4</accession>
<evidence type="ECO:0000313" key="3">
    <source>
        <dbReference type="EMBL" id="MDR7293845.1"/>
    </source>
</evidence>
<name>A0ABU1YZQ4_9MICC</name>
<proteinExistence type="predicted"/>
<dbReference type="EMBL" id="JAVDXX010000001">
    <property type="protein sequence ID" value="MDR7293845.1"/>
    <property type="molecule type" value="Genomic_DNA"/>
</dbReference>
<comment type="caution">
    <text evidence="3">The sequence shown here is derived from an EMBL/GenBank/DDBJ whole genome shotgun (WGS) entry which is preliminary data.</text>
</comment>
<feature type="region of interest" description="Disordered" evidence="1">
    <location>
        <begin position="1"/>
        <end position="37"/>
    </location>
</feature>
<sequence length="278" mass="29369">MSAQPLLRAEPAHAEPQTEEFSGTASQLRVAETPQGVRTETRKPLSVIEYKPRKKVLSFILLCLVIMAATVATALGINVKVAKGQYELVQLQKQEQKLTQDNEARSSELFNKKSPQNLAARAAQLGMTASGSAATIDVDKKEIYGKATEAKKQGNDLAKGPHVKAPREPDYNERELARAQQELKAKQNTAQGAQAPAPTSPDAAGSEKAGSPQSGAAEKGARDDAKGERGKVSDTPSKKGKAKEAAGDNKKNTKPFSGKDLNGGSIPGPQTSSDNAGD</sequence>
<protein>
    <recommendedName>
        <fullName evidence="5">Cell division protein FtsL</fullName>
    </recommendedName>
</protein>
<evidence type="ECO:0000256" key="2">
    <source>
        <dbReference type="SAM" id="Phobius"/>
    </source>
</evidence>
<feature type="compositionally biased region" description="Polar residues" evidence="1">
    <location>
        <begin position="268"/>
        <end position="278"/>
    </location>
</feature>
<dbReference type="Proteomes" id="UP001180715">
    <property type="component" value="Unassembled WGS sequence"/>
</dbReference>
<evidence type="ECO:0000313" key="4">
    <source>
        <dbReference type="Proteomes" id="UP001180715"/>
    </source>
</evidence>
<keyword evidence="2" id="KW-0812">Transmembrane</keyword>
<feature type="compositionally biased region" description="Basic and acidic residues" evidence="1">
    <location>
        <begin position="242"/>
        <end position="251"/>
    </location>
</feature>
<keyword evidence="4" id="KW-1185">Reference proteome</keyword>
<feature type="compositionally biased region" description="Basic and acidic residues" evidence="1">
    <location>
        <begin position="219"/>
        <end position="232"/>
    </location>
</feature>
<reference evidence="3" key="1">
    <citation type="submission" date="2023-07" db="EMBL/GenBank/DDBJ databases">
        <title>Sequencing the genomes of 1000 actinobacteria strains.</title>
        <authorList>
            <person name="Klenk H.-P."/>
        </authorList>
    </citation>
    <scope>NUCLEOTIDE SEQUENCE</scope>
    <source>
        <strain evidence="3">DSM 13068</strain>
    </source>
</reference>
<gene>
    <name evidence="3" type="ORF">J2S67_001113</name>
</gene>
<feature type="compositionally biased region" description="Basic and acidic residues" evidence="1">
    <location>
        <begin position="165"/>
        <end position="185"/>
    </location>
</feature>
<organism evidence="3 4">
    <name type="scientific">Pseudoglutamicibacter albus</name>
    <dbReference type="NCBI Taxonomy" id="98671"/>
    <lineage>
        <taxon>Bacteria</taxon>
        <taxon>Bacillati</taxon>
        <taxon>Actinomycetota</taxon>
        <taxon>Actinomycetes</taxon>
        <taxon>Micrococcales</taxon>
        <taxon>Micrococcaceae</taxon>
        <taxon>Pseudoglutamicibacter</taxon>
    </lineage>
</organism>
<dbReference type="RefSeq" id="WP_070507111.1">
    <property type="nucleotide sequence ID" value="NZ_JAVDXX010000001.1"/>
</dbReference>
<feature type="region of interest" description="Disordered" evidence="1">
    <location>
        <begin position="152"/>
        <end position="278"/>
    </location>
</feature>
<evidence type="ECO:0008006" key="5">
    <source>
        <dbReference type="Google" id="ProtNLM"/>
    </source>
</evidence>
<evidence type="ECO:0000256" key="1">
    <source>
        <dbReference type="SAM" id="MobiDB-lite"/>
    </source>
</evidence>
<keyword evidence="2" id="KW-0472">Membrane</keyword>
<feature type="transmembrane region" description="Helical" evidence="2">
    <location>
        <begin position="56"/>
        <end position="77"/>
    </location>
</feature>